<name>A0A915ASG6_PARUN</name>
<evidence type="ECO:0000256" key="6">
    <source>
        <dbReference type="ARBA" id="ARBA00023203"/>
    </source>
</evidence>
<accession>A0A915ASG6</accession>
<dbReference type="InterPro" id="IPR000697">
    <property type="entry name" value="WH1/EVH1_dom"/>
</dbReference>
<evidence type="ECO:0000313" key="11">
    <source>
        <dbReference type="Proteomes" id="UP000887569"/>
    </source>
</evidence>
<dbReference type="SMART" id="SM00461">
    <property type="entry name" value="WH1"/>
    <property type="match status" value="1"/>
</dbReference>
<dbReference type="PROSITE" id="PS50229">
    <property type="entry name" value="WH1"/>
    <property type="match status" value="1"/>
</dbReference>
<proteinExistence type="inferred from homology"/>
<feature type="region of interest" description="Disordered" evidence="9">
    <location>
        <begin position="246"/>
        <end position="315"/>
    </location>
</feature>
<evidence type="ECO:0000256" key="9">
    <source>
        <dbReference type="SAM" id="MobiDB-lite"/>
    </source>
</evidence>
<feature type="domain" description="WH1" evidence="10">
    <location>
        <begin position="26"/>
        <end position="142"/>
    </location>
</feature>
<evidence type="ECO:0000256" key="2">
    <source>
        <dbReference type="ARBA" id="ARBA00004510"/>
    </source>
</evidence>
<keyword evidence="8" id="KW-0966">Cell projection</keyword>
<keyword evidence="6" id="KW-0009">Actin-binding</keyword>
<dbReference type="SUPFAM" id="SSF118370">
    <property type="entry name" value="Vasodilator-stimulated phosphoprotein, VASP, tetramerisation domain"/>
    <property type="match status" value="1"/>
</dbReference>
<keyword evidence="5" id="KW-0729">SH3-binding</keyword>
<dbReference type="InterPro" id="IPR011993">
    <property type="entry name" value="PH-like_dom_sf"/>
</dbReference>
<feature type="region of interest" description="Disordered" evidence="9">
    <location>
        <begin position="398"/>
        <end position="446"/>
    </location>
</feature>
<dbReference type="SUPFAM" id="SSF50729">
    <property type="entry name" value="PH domain-like"/>
    <property type="match status" value="1"/>
</dbReference>
<evidence type="ECO:0000256" key="1">
    <source>
        <dbReference type="ARBA" id="ARBA00004245"/>
    </source>
</evidence>
<sequence>MEFVERNERITLCGGLESVVHLLQRCTCKPEATVAIATADVMVYDDGSKRWLSPDGCVEPARSQVRILRNTRTNAFRIVGTRLQDREWILNCNVYERLKYNPATPTFHQWRDEKRKVYGLSFVTEEEAQLFVNVMTQAIAIISSNSEYQNGAEFGLSNGVYHEPQQLHHNAHSAPSFRDNDQDSICSSGVTSVNANTYRKSSHSVQSSSSGACLMLSSAQRRSSQGSSSSSNGSAAATTIYAASSTSTCTTNSPSRVAPPPASGASSAPLPPPTAASSGPPPAPPLPSGGIAAVSTNAPPAPPPPPPSSLTSAKPNCNSIAEQIKRIQLRKTNTALINNANTSQSRSENVAGARGRGDLFSELEATLNKRKNNAENIDSRPSGDSIVATTNGTIRRAWEKPSGGALNGSNSITDSPKTHRNIGRAPSGSSISSQEEPRTINGPIVSTSVTSNVSTASNVLTVEMLEQWKRDILNEVRAEINKAKNEIIDALQRR</sequence>
<dbReference type="AlphaFoldDB" id="A0A915ASG6"/>
<evidence type="ECO:0000256" key="7">
    <source>
        <dbReference type="ARBA" id="ARBA00023212"/>
    </source>
</evidence>
<comment type="similarity">
    <text evidence="3">Belongs to the Ena/VASP family.</text>
</comment>
<dbReference type="GO" id="GO:0005737">
    <property type="term" value="C:cytoplasm"/>
    <property type="evidence" value="ECO:0007669"/>
    <property type="project" value="UniProtKB-ARBA"/>
</dbReference>
<dbReference type="Pfam" id="PF08776">
    <property type="entry name" value="VASP_tetra"/>
    <property type="match status" value="1"/>
</dbReference>
<feature type="compositionally biased region" description="Pro residues" evidence="9">
    <location>
        <begin position="299"/>
        <end position="308"/>
    </location>
</feature>
<feature type="compositionally biased region" description="Low complexity" evidence="9">
    <location>
        <begin position="246"/>
        <end position="256"/>
    </location>
</feature>
<keyword evidence="7" id="KW-0206">Cytoskeleton</keyword>
<dbReference type="GO" id="GO:0003779">
    <property type="term" value="F:actin binding"/>
    <property type="evidence" value="ECO:0007669"/>
    <property type="project" value="UniProtKB-KW"/>
</dbReference>
<protein>
    <submittedName>
        <fullName evidence="12">Ribonuclease Oy</fullName>
    </submittedName>
</protein>
<reference evidence="12" key="1">
    <citation type="submission" date="2022-11" db="UniProtKB">
        <authorList>
            <consortium name="WormBaseParasite"/>
        </authorList>
    </citation>
    <scope>IDENTIFICATION</scope>
</reference>
<dbReference type="InterPro" id="IPR014885">
    <property type="entry name" value="VASP_tetra"/>
</dbReference>
<keyword evidence="11" id="KW-1185">Reference proteome</keyword>
<comment type="subcellular location">
    <subcellularLocation>
        <location evidence="2">Cell projection</location>
        <location evidence="2">Lamellipodium</location>
    </subcellularLocation>
    <subcellularLocation>
        <location evidence="1">Cytoplasm</location>
        <location evidence="1">Cytoskeleton</location>
    </subcellularLocation>
</comment>
<feature type="compositionally biased region" description="Pro residues" evidence="9">
    <location>
        <begin position="269"/>
        <end position="287"/>
    </location>
</feature>
<evidence type="ECO:0000256" key="8">
    <source>
        <dbReference type="ARBA" id="ARBA00023273"/>
    </source>
</evidence>
<evidence type="ECO:0000256" key="5">
    <source>
        <dbReference type="ARBA" id="ARBA00023036"/>
    </source>
</evidence>
<dbReference type="GO" id="GO:0017124">
    <property type="term" value="F:SH3 domain binding"/>
    <property type="evidence" value="ECO:0007669"/>
    <property type="project" value="UniProtKB-KW"/>
</dbReference>
<organism evidence="11 12">
    <name type="scientific">Parascaris univalens</name>
    <name type="common">Nematode worm</name>
    <dbReference type="NCBI Taxonomy" id="6257"/>
    <lineage>
        <taxon>Eukaryota</taxon>
        <taxon>Metazoa</taxon>
        <taxon>Ecdysozoa</taxon>
        <taxon>Nematoda</taxon>
        <taxon>Chromadorea</taxon>
        <taxon>Rhabditida</taxon>
        <taxon>Spirurina</taxon>
        <taxon>Ascaridomorpha</taxon>
        <taxon>Ascaridoidea</taxon>
        <taxon>Ascarididae</taxon>
        <taxon>Parascaris</taxon>
    </lineage>
</organism>
<dbReference type="WBParaSite" id="PgR013_g054_t03">
    <property type="protein sequence ID" value="PgR013_g054_t03"/>
    <property type="gene ID" value="PgR013_g054"/>
</dbReference>
<evidence type="ECO:0000313" key="12">
    <source>
        <dbReference type="WBParaSite" id="PgR013_g054_t03"/>
    </source>
</evidence>
<dbReference type="Proteomes" id="UP000887569">
    <property type="component" value="Unplaced"/>
</dbReference>
<keyword evidence="4" id="KW-0963">Cytoplasm</keyword>
<dbReference type="GO" id="GO:0005856">
    <property type="term" value="C:cytoskeleton"/>
    <property type="evidence" value="ECO:0007669"/>
    <property type="project" value="UniProtKB-SubCell"/>
</dbReference>
<dbReference type="GO" id="GO:0030027">
    <property type="term" value="C:lamellipodium"/>
    <property type="evidence" value="ECO:0007669"/>
    <property type="project" value="UniProtKB-SubCell"/>
</dbReference>
<dbReference type="CDD" id="cd01207">
    <property type="entry name" value="EVH1_Ena_VASP-like"/>
    <property type="match status" value="1"/>
</dbReference>
<dbReference type="InterPro" id="IPR038023">
    <property type="entry name" value="VASP_sf"/>
</dbReference>
<dbReference type="Pfam" id="PF00568">
    <property type="entry name" value="WH1"/>
    <property type="match status" value="1"/>
</dbReference>
<evidence type="ECO:0000256" key="4">
    <source>
        <dbReference type="ARBA" id="ARBA00022490"/>
    </source>
</evidence>
<evidence type="ECO:0000259" key="10">
    <source>
        <dbReference type="PROSITE" id="PS50229"/>
    </source>
</evidence>
<dbReference type="Gene3D" id="1.20.5.1160">
    <property type="entry name" value="Vasodilator-stimulated phosphoprotein"/>
    <property type="match status" value="1"/>
</dbReference>
<dbReference type="Gene3D" id="2.30.29.30">
    <property type="entry name" value="Pleckstrin-homology domain (PH domain)/Phosphotyrosine-binding domain (PTB)"/>
    <property type="match status" value="1"/>
</dbReference>
<evidence type="ECO:0000256" key="3">
    <source>
        <dbReference type="ARBA" id="ARBA00009785"/>
    </source>
</evidence>
<dbReference type="PANTHER" id="PTHR11202:SF22">
    <property type="entry name" value="PROTEIN ENABLED"/>
    <property type="match status" value="1"/>
</dbReference>
<dbReference type="PANTHER" id="PTHR11202">
    <property type="entry name" value="SPROUTY-RELATED, EVH1 DOMAIN-CONTAINING PROTEIN FAMILY MEMBER"/>
    <property type="match status" value="1"/>
</dbReference>